<dbReference type="AlphaFoldDB" id="A0AAD7IRX4"/>
<feature type="region of interest" description="Disordered" evidence="1">
    <location>
        <begin position="1"/>
        <end position="40"/>
    </location>
</feature>
<evidence type="ECO:0000256" key="1">
    <source>
        <dbReference type="SAM" id="MobiDB-lite"/>
    </source>
</evidence>
<feature type="compositionally biased region" description="Basic and acidic residues" evidence="1">
    <location>
        <begin position="16"/>
        <end position="40"/>
    </location>
</feature>
<organism evidence="2 3">
    <name type="scientific">Mycena metata</name>
    <dbReference type="NCBI Taxonomy" id="1033252"/>
    <lineage>
        <taxon>Eukaryota</taxon>
        <taxon>Fungi</taxon>
        <taxon>Dikarya</taxon>
        <taxon>Basidiomycota</taxon>
        <taxon>Agaricomycotina</taxon>
        <taxon>Agaricomycetes</taxon>
        <taxon>Agaricomycetidae</taxon>
        <taxon>Agaricales</taxon>
        <taxon>Marasmiineae</taxon>
        <taxon>Mycenaceae</taxon>
        <taxon>Mycena</taxon>
    </lineage>
</organism>
<accession>A0AAD7IRX4</accession>
<keyword evidence="3" id="KW-1185">Reference proteome</keyword>
<evidence type="ECO:0000313" key="2">
    <source>
        <dbReference type="EMBL" id="KAJ7747560.1"/>
    </source>
</evidence>
<name>A0AAD7IRX4_9AGAR</name>
<dbReference type="Proteomes" id="UP001215598">
    <property type="component" value="Unassembled WGS sequence"/>
</dbReference>
<feature type="non-terminal residue" evidence="2">
    <location>
        <position position="191"/>
    </location>
</feature>
<evidence type="ECO:0000313" key="3">
    <source>
        <dbReference type="Proteomes" id="UP001215598"/>
    </source>
</evidence>
<proteinExistence type="predicted"/>
<reference evidence="2" key="1">
    <citation type="submission" date="2023-03" db="EMBL/GenBank/DDBJ databases">
        <title>Massive genome expansion in bonnet fungi (Mycena s.s.) driven by repeated elements and novel gene families across ecological guilds.</title>
        <authorList>
            <consortium name="Lawrence Berkeley National Laboratory"/>
            <person name="Harder C.B."/>
            <person name="Miyauchi S."/>
            <person name="Viragh M."/>
            <person name="Kuo A."/>
            <person name="Thoen E."/>
            <person name="Andreopoulos B."/>
            <person name="Lu D."/>
            <person name="Skrede I."/>
            <person name="Drula E."/>
            <person name="Henrissat B."/>
            <person name="Morin E."/>
            <person name="Kohler A."/>
            <person name="Barry K."/>
            <person name="LaButti K."/>
            <person name="Morin E."/>
            <person name="Salamov A."/>
            <person name="Lipzen A."/>
            <person name="Mereny Z."/>
            <person name="Hegedus B."/>
            <person name="Baldrian P."/>
            <person name="Stursova M."/>
            <person name="Weitz H."/>
            <person name="Taylor A."/>
            <person name="Grigoriev I.V."/>
            <person name="Nagy L.G."/>
            <person name="Martin F."/>
            <person name="Kauserud H."/>
        </authorList>
    </citation>
    <scope>NUCLEOTIDE SEQUENCE</scope>
    <source>
        <strain evidence="2">CBHHK182m</strain>
    </source>
</reference>
<sequence>MWTAAKMVRSLGSDGGRARVPDLKRKGENGREEMATSNEEKSRWMVGEFYPGRSEGATDPPDDTVYPEPMWEYQPLSEKQIQQVVNKLKPYKATRSGTFPNCVYKFCAKLLVPRLYRIFRALDVYRFEPPDWKRTETIVVRKPGKPDYTKVGAHRPLILSHSHARIRNGAKNLQVATNAEIYNMFPKNQFG</sequence>
<comment type="caution">
    <text evidence="2">The sequence shown here is derived from an EMBL/GenBank/DDBJ whole genome shotgun (WGS) entry which is preliminary data.</text>
</comment>
<gene>
    <name evidence="2" type="ORF">B0H16DRAFT_1241576</name>
</gene>
<dbReference type="EMBL" id="JARKIB010000076">
    <property type="protein sequence ID" value="KAJ7747560.1"/>
    <property type="molecule type" value="Genomic_DNA"/>
</dbReference>
<protein>
    <submittedName>
        <fullName evidence="2">Uncharacterized protein</fullName>
    </submittedName>
</protein>